<protein>
    <recommendedName>
        <fullName evidence="1">DUF4145 domain-containing protein</fullName>
    </recommendedName>
</protein>
<dbReference type="RefSeq" id="WP_072278979.1">
    <property type="nucleotide sequence ID" value="NZ_BCSZ01000035.1"/>
</dbReference>
<dbReference type="InterPro" id="IPR025285">
    <property type="entry name" value="DUF4145"/>
</dbReference>
<dbReference type="Pfam" id="PF13643">
    <property type="entry name" value="DUF4145"/>
    <property type="match status" value="1"/>
</dbReference>
<sequence>MPKYVQPEVNTHEFTCPFCETLVSQWWKAVYIEYYDEPPRQVEGVRWCKCGACDRVSWWFDGELAHPRRSAAPPAQEGMPTDVLSLYEEAASISDLSPRSAAALLRTGLEVLTTNHLGQEGVRLNDAIGNLVRDGSLDESLQQAMDYLRLTGNGAVHPREVQLDDQAQSVEALFELLNLVVERLVYRPQRIAHLYAQLPESKRQAVEQRDSNS</sequence>
<evidence type="ECO:0000313" key="3">
    <source>
        <dbReference type="Proteomes" id="UP000069705"/>
    </source>
</evidence>
<dbReference type="Proteomes" id="UP000069705">
    <property type="component" value="Unassembled WGS sequence"/>
</dbReference>
<dbReference type="AlphaFoldDB" id="A0A100WSQ0"/>
<reference evidence="3" key="2">
    <citation type="submission" date="2016-02" db="EMBL/GenBank/DDBJ databases">
        <title>Draft genome sequence of five rapidly growing Mycobacterium species.</title>
        <authorList>
            <person name="Katahira K."/>
            <person name="Gotou Y."/>
            <person name="Iida K."/>
            <person name="Ogura Y."/>
            <person name="Hayashi T."/>
        </authorList>
    </citation>
    <scope>NUCLEOTIDE SEQUENCE [LARGE SCALE GENOMIC DNA]</scope>
    <source>
        <strain evidence="3">JCM6368</strain>
    </source>
</reference>
<feature type="domain" description="DUF4145" evidence="1">
    <location>
        <begin position="89"/>
        <end position="171"/>
    </location>
</feature>
<dbReference type="EMBL" id="BCSZ01000035">
    <property type="protein sequence ID" value="GAT03813.1"/>
    <property type="molecule type" value="Genomic_DNA"/>
</dbReference>
<gene>
    <name evidence="2" type="ORF">RMCFA_3925</name>
</gene>
<proteinExistence type="predicted"/>
<reference evidence="2 3" key="1">
    <citation type="journal article" date="2016" name="Genome Announc.">
        <title>Draft Genome Sequences of Five Rapidly Growing Mycobacterium Species, M. thermoresistibile, M. fortuitum subsp. acetamidolyticum, M. canariasense, M. brisbanense, and M. novocastrense.</title>
        <authorList>
            <person name="Katahira K."/>
            <person name="Ogura Y."/>
            <person name="Gotoh Y."/>
            <person name="Hayashi T."/>
        </authorList>
    </citation>
    <scope>NUCLEOTIDE SEQUENCE [LARGE SCALE GENOMIC DNA]</scope>
    <source>
        <strain evidence="2 3">JCM6368</strain>
    </source>
</reference>
<accession>A0A100WSQ0</accession>
<organism evidence="2 3">
    <name type="scientific">Mycolicibacterium fortuitum subsp. acetamidolyticum</name>
    <dbReference type="NCBI Taxonomy" id="144550"/>
    <lineage>
        <taxon>Bacteria</taxon>
        <taxon>Bacillati</taxon>
        <taxon>Actinomycetota</taxon>
        <taxon>Actinomycetes</taxon>
        <taxon>Mycobacteriales</taxon>
        <taxon>Mycobacteriaceae</taxon>
        <taxon>Mycolicibacterium</taxon>
    </lineage>
</organism>
<evidence type="ECO:0000313" key="2">
    <source>
        <dbReference type="EMBL" id="GAT03813.1"/>
    </source>
</evidence>
<comment type="caution">
    <text evidence="2">The sequence shown here is derived from an EMBL/GenBank/DDBJ whole genome shotgun (WGS) entry which is preliminary data.</text>
</comment>
<name>A0A100WSQ0_MYCFO</name>
<evidence type="ECO:0000259" key="1">
    <source>
        <dbReference type="Pfam" id="PF13643"/>
    </source>
</evidence>